<accession>A0A423WJ30</accession>
<protein>
    <submittedName>
        <fullName evidence="3">Uncharacterized protein</fullName>
    </submittedName>
</protein>
<evidence type="ECO:0000256" key="1">
    <source>
        <dbReference type="SAM" id="Coils"/>
    </source>
</evidence>
<name>A0A423WJ30_CYTCH</name>
<evidence type="ECO:0000313" key="3">
    <source>
        <dbReference type="EMBL" id="ROW03407.1"/>
    </source>
</evidence>
<feature type="compositionally biased region" description="Basic and acidic residues" evidence="2">
    <location>
        <begin position="1"/>
        <end position="23"/>
    </location>
</feature>
<feature type="coiled-coil region" evidence="1">
    <location>
        <begin position="166"/>
        <end position="214"/>
    </location>
</feature>
<feature type="compositionally biased region" description="Basic residues" evidence="2">
    <location>
        <begin position="1016"/>
        <end position="1032"/>
    </location>
</feature>
<reference evidence="3 4" key="1">
    <citation type="submission" date="2015-09" db="EMBL/GenBank/DDBJ databases">
        <title>Host preference determinants of Valsa canker pathogens revealed by comparative genomics.</title>
        <authorList>
            <person name="Yin Z."/>
            <person name="Huang L."/>
        </authorList>
    </citation>
    <scope>NUCLEOTIDE SEQUENCE [LARGE SCALE GENOMIC DNA]</scope>
    <source>
        <strain evidence="3 4">YSFL</strain>
    </source>
</reference>
<dbReference type="EMBL" id="LJZO01000003">
    <property type="protein sequence ID" value="ROW03407.1"/>
    <property type="molecule type" value="Genomic_DNA"/>
</dbReference>
<dbReference type="GO" id="GO:0000146">
    <property type="term" value="F:microfilament motor activity"/>
    <property type="evidence" value="ECO:0007669"/>
    <property type="project" value="TreeGrafter"/>
</dbReference>
<organism evidence="3 4">
    <name type="scientific">Cytospora chrysosperma</name>
    <name type="common">Cytospora canker fungus</name>
    <name type="synonym">Sphaeria chrysosperma</name>
    <dbReference type="NCBI Taxonomy" id="252740"/>
    <lineage>
        <taxon>Eukaryota</taxon>
        <taxon>Fungi</taxon>
        <taxon>Dikarya</taxon>
        <taxon>Ascomycota</taxon>
        <taxon>Pezizomycotina</taxon>
        <taxon>Sordariomycetes</taxon>
        <taxon>Sordariomycetidae</taxon>
        <taxon>Diaporthales</taxon>
        <taxon>Cytosporaceae</taxon>
        <taxon>Cytospora</taxon>
    </lineage>
</organism>
<feature type="region of interest" description="Disordered" evidence="2">
    <location>
        <begin position="817"/>
        <end position="1038"/>
    </location>
</feature>
<gene>
    <name evidence="3" type="ORF">VSDG_01439</name>
</gene>
<feature type="compositionally biased region" description="Polar residues" evidence="2">
    <location>
        <begin position="969"/>
        <end position="992"/>
    </location>
</feature>
<feature type="coiled-coil region" evidence="1">
    <location>
        <begin position="301"/>
        <end position="335"/>
    </location>
</feature>
<dbReference type="PANTHER" id="PTHR45615:SF40">
    <property type="entry name" value="MYOSIN HEAVY CHAIN, NON-MUSCLE"/>
    <property type="match status" value="1"/>
</dbReference>
<dbReference type="GO" id="GO:0005737">
    <property type="term" value="C:cytoplasm"/>
    <property type="evidence" value="ECO:0007669"/>
    <property type="project" value="TreeGrafter"/>
</dbReference>
<keyword evidence="4" id="KW-1185">Reference proteome</keyword>
<feature type="region of interest" description="Disordered" evidence="2">
    <location>
        <begin position="1"/>
        <end position="79"/>
    </location>
</feature>
<dbReference type="Proteomes" id="UP000284375">
    <property type="component" value="Unassembled WGS sequence"/>
</dbReference>
<dbReference type="GO" id="GO:0032982">
    <property type="term" value="C:myosin filament"/>
    <property type="evidence" value="ECO:0007669"/>
    <property type="project" value="TreeGrafter"/>
</dbReference>
<feature type="compositionally biased region" description="Basic and acidic residues" evidence="2">
    <location>
        <begin position="51"/>
        <end position="65"/>
    </location>
</feature>
<feature type="coiled-coil region" evidence="1">
    <location>
        <begin position="375"/>
        <end position="402"/>
    </location>
</feature>
<dbReference type="STRING" id="252740.A0A423WJ30"/>
<keyword evidence="1" id="KW-0175">Coiled coil</keyword>
<dbReference type="GO" id="GO:0016460">
    <property type="term" value="C:myosin II complex"/>
    <property type="evidence" value="ECO:0007669"/>
    <property type="project" value="TreeGrafter"/>
</dbReference>
<feature type="coiled-coil region" evidence="1">
    <location>
        <begin position="432"/>
        <end position="725"/>
    </location>
</feature>
<dbReference type="AlphaFoldDB" id="A0A423WJ30"/>
<feature type="compositionally biased region" description="Basic and acidic residues" evidence="2">
    <location>
        <begin position="928"/>
        <end position="938"/>
    </location>
</feature>
<feature type="compositionally biased region" description="Basic and acidic residues" evidence="2">
    <location>
        <begin position="894"/>
        <end position="906"/>
    </location>
</feature>
<dbReference type="PANTHER" id="PTHR45615">
    <property type="entry name" value="MYOSIN HEAVY CHAIN, NON-MUSCLE"/>
    <property type="match status" value="1"/>
</dbReference>
<sequence length="1038" mass="117631">MASDPAIHHEGDPPDEVSHHISTDEEGSQESATLKDAMKPLPDTQVSQPEPSEKHQKASAEHHEVGAQLITRPQDTDIDPAASFTYGKPIKITPGQFSRVVPSRPRNLIAGEMLDNDFPGVRGGLNIEKPKAVASDLEYLAGGIVQSLNSLFQTLKKNTEQKDMEMALMERRAEKQQSKLSHYKRQAEDKINIIQELEQSHAQLQNELSISNQQLADRSEKTLKLEDKCRQYKEYLNSAIAEQQGLYKAANAKCEDAIAKMRESEHKQKAVSEQERRHVEATRERLSQIVKSTVAEYKFKEQQSTDKIEALNQRLQEQEANMLRERETTQKLLQQDEVITYFQETITSVQDAIKSIGSQVEQVAVKVTDVASRQINQERTVVKETQAKLDNIAERLSALDQQAVPSIDIVQKLQEANENIFASILDHVHSSHAEAQASVQKLADSIEDYMEDFWAKLEDREDVLTELLEQIKAENEELEINLQLKDEECIALFESLSQTEAMIRQRENELRALKEEISEVEQAQARDVEEVAHAEVLRDKYEKLERDLAEKARFASELQSRLHESESARTTQNQEHVKITDQLQRLLQQREEEAQAAQKAAVEMARKEVMLDMIKAQESIQTLLNQAEEQREALQDELDTARQKILAMEEEDKRDSAIVSNLQSELQTAQSISVRLRDEASQTGIEHQQSMEQHTALIRALEAKLADKNKSIAELSKDAQIYNKQARKVLNILKQWARENQAVREIVYEIERAEQGHFGGVDSKLKPLIQIDMLHRAIFQYCQDQKEAAPSTVGSQRDALSTAPGRFLDRFRRVTVKSPFGDASSPKPPSVQTEQTRRRTAGPPKSIMRVPNYSDSPVAENDKKGQCKSAQGEYPGQSTFAGKIHGQSAGAMKGSHEEEAFRELDPPSRGSFGTRTHGRSTAAVTPYQEEKEVKRESVEAGSVHNRGLFNRGPYNRLVAGTKSWPEGFNSRSQSQKTKSAAENPSEQDNNTGEAYHAQQPQKRKSVFPRETEMPRKRMKTNIKRARYVRAKRTAQEWP</sequence>
<dbReference type="GO" id="GO:0051015">
    <property type="term" value="F:actin filament binding"/>
    <property type="evidence" value="ECO:0007669"/>
    <property type="project" value="TreeGrafter"/>
</dbReference>
<dbReference type="OrthoDB" id="4848543at2759"/>
<proteinExistence type="predicted"/>
<comment type="caution">
    <text evidence="3">The sequence shown here is derived from an EMBL/GenBank/DDBJ whole genome shotgun (WGS) entry which is preliminary data.</text>
</comment>
<evidence type="ECO:0000256" key="2">
    <source>
        <dbReference type="SAM" id="MobiDB-lite"/>
    </source>
</evidence>
<evidence type="ECO:0000313" key="4">
    <source>
        <dbReference type="Proteomes" id="UP000284375"/>
    </source>
</evidence>